<dbReference type="PANTHER" id="PTHR46394:SF1">
    <property type="entry name" value="PNPLA DOMAIN-CONTAINING PROTEIN"/>
    <property type="match status" value="1"/>
</dbReference>
<organism evidence="4 5">
    <name type="scientific">Lacihabitans soyangensis</name>
    <dbReference type="NCBI Taxonomy" id="869394"/>
    <lineage>
        <taxon>Bacteria</taxon>
        <taxon>Pseudomonadati</taxon>
        <taxon>Bacteroidota</taxon>
        <taxon>Cytophagia</taxon>
        <taxon>Cytophagales</taxon>
        <taxon>Leadbetterellaceae</taxon>
        <taxon>Lacihabitans</taxon>
    </lineage>
</organism>
<protein>
    <submittedName>
        <fullName evidence="4">Alpha/beta hydrolase</fullName>
    </submittedName>
</protein>
<dbReference type="AlphaFoldDB" id="A0AAE3GZS4"/>
<dbReference type="PROSITE" id="PS51635">
    <property type="entry name" value="PNPLA"/>
    <property type="match status" value="1"/>
</dbReference>
<dbReference type="InterPro" id="IPR002641">
    <property type="entry name" value="PNPLA_dom"/>
</dbReference>
<keyword evidence="2 4" id="KW-0378">Hydrolase</keyword>
<proteinExistence type="predicted"/>
<dbReference type="Gene3D" id="3.40.1090.10">
    <property type="entry name" value="Cytosolic phospholipase A2 catalytic domain"/>
    <property type="match status" value="1"/>
</dbReference>
<feature type="short sequence motif" description="GXSXG" evidence="2">
    <location>
        <begin position="71"/>
        <end position="75"/>
    </location>
</feature>
<feature type="domain" description="PNPLA" evidence="3">
    <location>
        <begin position="40"/>
        <end position="297"/>
    </location>
</feature>
<keyword evidence="5" id="KW-1185">Reference proteome</keyword>
<dbReference type="GO" id="GO:0016787">
    <property type="term" value="F:hydrolase activity"/>
    <property type="evidence" value="ECO:0007669"/>
    <property type="project" value="UniProtKB-UniRule"/>
</dbReference>
<keyword evidence="1 2" id="KW-0443">Lipid metabolism</keyword>
<feature type="short sequence motif" description="DGA/G" evidence="2">
    <location>
        <begin position="284"/>
        <end position="286"/>
    </location>
</feature>
<evidence type="ECO:0000259" key="3">
    <source>
        <dbReference type="PROSITE" id="PS51635"/>
    </source>
</evidence>
<dbReference type="EMBL" id="RJUF01000002">
    <property type="protein sequence ID" value="MCP9761660.1"/>
    <property type="molecule type" value="Genomic_DNA"/>
</dbReference>
<evidence type="ECO:0000313" key="5">
    <source>
        <dbReference type="Proteomes" id="UP001204144"/>
    </source>
</evidence>
<dbReference type="GO" id="GO:0016042">
    <property type="term" value="P:lipid catabolic process"/>
    <property type="evidence" value="ECO:0007669"/>
    <property type="project" value="UniProtKB-UniRule"/>
</dbReference>
<dbReference type="SUPFAM" id="SSF52151">
    <property type="entry name" value="FabD/lysophospholipase-like"/>
    <property type="match status" value="1"/>
</dbReference>
<dbReference type="RefSeq" id="WP_255035401.1">
    <property type="nucleotide sequence ID" value="NZ_RJUF01000002.1"/>
</dbReference>
<feature type="active site" description="Nucleophile" evidence="2">
    <location>
        <position position="73"/>
    </location>
</feature>
<dbReference type="PANTHER" id="PTHR46394">
    <property type="entry name" value="ANNEXIN"/>
    <property type="match status" value="1"/>
</dbReference>
<accession>A0AAE3GZS4</accession>
<dbReference type="InterPro" id="IPR052580">
    <property type="entry name" value="Lipid_Hydrolase"/>
</dbReference>
<evidence type="ECO:0000256" key="1">
    <source>
        <dbReference type="ARBA" id="ARBA00023098"/>
    </source>
</evidence>
<dbReference type="InterPro" id="IPR016035">
    <property type="entry name" value="Acyl_Trfase/lysoPLipase"/>
</dbReference>
<sequence>MNIKDFTEDPEVRDLIAKIKSKNPKVSDTLDDQGNQYVDIVMEGGGVLGIALVGYTYALEQAKIKFCSLAGTSAGAINAMMLASVKPTKYSTSSEELIDIISNKNFFDFVDGEPYVKKIIKDVLSDQPMIWVGIKNLFNLGKLLRLIREELGLNEGKNFEDWVKNILETHQIHSTSDLQNHRNTVASQLKLKEGVTGNTVFSSKIAIIASDVTTQTKVEFPLHKELYFKNSDEVSPSKYVRATMSIPLFFKPFTVQNLPENQEKLWEKTVGYEGEIPKKISFVDGGTLSNFPINVFHLSAGVPRKPTFGVRLGKDRQKFNSIKTFLKYFFAIFNTMRYLHDYDFLLKNRDYKHLIGMIDTDGHNWLNFDITDEEKLDLFKRGVRAAADFVDKFDWEGYKKLRGTMG</sequence>
<reference evidence="4 5" key="1">
    <citation type="submission" date="2018-11" db="EMBL/GenBank/DDBJ databases">
        <title>Novel bacteria species description.</title>
        <authorList>
            <person name="Han J.-H."/>
        </authorList>
    </citation>
    <scope>NUCLEOTIDE SEQUENCE [LARGE SCALE GENOMIC DNA]</scope>
    <source>
        <strain evidence="4 5">KCTC23259</strain>
    </source>
</reference>
<evidence type="ECO:0000256" key="2">
    <source>
        <dbReference type="PROSITE-ProRule" id="PRU01161"/>
    </source>
</evidence>
<comment type="caution">
    <text evidence="4">The sequence shown here is derived from an EMBL/GenBank/DDBJ whole genome shotgun (WGS) entry which is preliminary data.</text>
</comment>
<keyword evidence="2" id="KW-0442">Lipid degradation</keyword>
<dbReference type="Proteomes" id="UP001204144">
    <property type="component" value="Unassembled WGS sequence"/>
</dbReference>
<gene>
    <name evidence="4" type="ORF">EGI31_01750</name>
</gene>
<dbReference type="Pfam" id="PF01734">
    <property type="entry name" value="Patatin"/>
    <property type="match status" value="1"/>
</dbReference>
<feature type="active site" description="Proton acceptor" evidence="2">
    <location>
        <position position="284"/>
    </location>
</feature>
<feature type="short sequence motif" description="GXGXXG" evidence="2">
    <location>
        <begin position="44"/>
        <end position="49"/>
    </location>
</feature>
<name>A0AAE3GZS4_9BACT</name>
<evidence type="ECO:0000313" key="4">
    <source>
        <dbReference type="EMBL" id="MCP9761660.1"/>
    </source>
</evidence>